<feature type="domain" description="Cadherin" evidence="16">
    <location>
        <begin position="123"/>
        <end position="233"/>
    </location>
</feature>
<comment type="subcellular location">
    <subcellularLocation>
        <location evidence="1">Membrane</location>
        <topology evidence="1">Single-pass membrane protein</topology>
    </subcellularLocation>
</comment>
<evidence type="ECO:0000259" key="16">
    <source>
        <dbReference type="PROSITE" id="PS50268"/>
    </source>
</evidence>
<dbReference type="InterPro" id="IPR002126">
    <property type="entry name" value="Cadherin-like_dom"/>
</dbReference>
<accession>A0AAF3F659</accession>
<keyword evidence="7" id="KW-0130">Cell adhesion</keyword>
<evidence type="ECO:0000256" key="5">
    <source>
        <dbReference type="ARBA" id="ARBA00022737"/>
    </source>
</evidence>
<dbReference type="Gene3D" id="2.60.40.60">
    <property type="entry name" value="Cadherins"/>
    <property type="match status" value="14"/>
</dbReference>
<feature type="chain" id="PRO_5042190667" description="Cadherin domain-containing protein" evidence="15">
    <location>
        <begin position="20"/>
        <end position="1745"/>
    </location>
</feature>
<feature type="domain" description="Cadherin" evidence="16">
    <location>
        <begin position="758"/>
        <end position="849"/>
    </location>
</feature>
<dbReference type="InterPro" id="IPR020894">
    <property type="entry name" value="Cadherin_CS"/>
</dbReference>
<dbReference type="GO" id="GO:0005509">
    <property type="term" value="F:calcium ion binding"/>
    <property type="evidence" value="ECO:0007669"/>
    <property type="project" value="UniProtKB-UniRule"/>
</dbReference>
<feature type="signal peptide" evidence="15">
    <location>
        <begin position="1"/>
        <end position="19"/>
    </location>
</feature>
<sequence>MAIFLILCLSLLLFRRVESGHLAVDPSFLLVEEDWPLEKTLPITICPGNVRILQGDSQKTFSVVKLNETCSTLRLNRELDADKENADGSRWESFSLVLSGPQKSRANLEIQVVDVNDNAPEFLSVPSTISVFEDTPEGSAILKLRTRDPDTGIAGMAVYSIDNANFSVDKRKCGNGECWTTLRVKEKLDFEKQRKHLITVTAKDGDPTKNSSLETSVSITIHVLDAQDQPPLFVTDLSQTFLIQETSKIGDIVFEIRARDGDEAAETANSIRYSLQENQYLEIDERTGNVKLKSEPGEELDLRLGITATEEGEGQMKSEGELKIKFVKARIIEKTLSSHPILPKAESSRKLCEKELYEMRIREGSENFDLPETIHLTGKQDKSSLRLIGGADIFAFKQTADDQVEIVVNNVEKMDYEKTTNYSLKLTSPMGSCEIEIFVLDVNDNAPKFKSDSYTFYVMENEEAMELGKITAIDADSTESSKIDYQVVGTSRNVFKIDDEGRLMTTRAVDREKDTQFTFAVRATDKGGKFTDVPVKVVVKDVNDNTPRFESDHITIDVVEEVASKHKISARDEDHGENAMLTYTLSNMPEGLPIDVNNGILFIGRIDRDSLTVHPIELVLTATDSGKPPLSGKTNITIRVEDTNDNRPQFTLSHYAFSVEKNLKPGQSVGKVEASDDDATAPNNRIYFTTEDDRFYIDVNGSVVYNGTEPFTKDQWIDFKVWAHDNGDPSLNSSTTVTINEHKNTLGGAITTKLNRTTDEKTEVRWANAKMPGYSYEILRATADGISENEVRKWVSIDRKTGVIHTLKKLDVDTVKAIKLAISMKKKKKEIPVELIIKIVDENDNSPFFKRAAYKANVTEDVAVGTPILQIKAEGTDAENLLRYFLVLNSSAGTPLEIDQYGTIRTKEILDFEKLQKIDGIVTVKDSLGHNASTNLTVFVTDVNDNRPEFKNGSVFTVYASESLPIGASLSLEYPLATDRDSGRFGKIVYSIIGGENHFAINEKTSVITLKKELDYEIQRSHSLTIRATDNGGKKPYNEVFASITVYVEDSNDHSPIIHNADLTHLSVGEDAKIGDVVAIISASDADGGGSQPVLITTNHTQFRVDETGKLVVAIQLSGYAGEKICGHLTASDAGQPPRNTTTPFCVSVQGRRQGFLPLIVYPKPNSIHYFDENEHYDELLRLKMAKQEGEKEEYSYKFDQSFKKDWEFFEISPNGALTSKAPFDFEKKAIHELRVSACNDKRNCTSITLFISVNDKNDNCPIFQETSFQLTIVENERGPVPRKVGRIPSAIDSDYHADNKKICYSVDNPAFFFHPLTDPFLYTNRSFDREQQDSFKLTITAYDCSLVCVDPLRPVNATLRGTIRIEDMNDNFPKFAERIFYKTVIQGQNGPGSQIAKIEAIDPDEEKDGLRYSIKGVVRSEKQTFGIGESPIHVDERTGELTAIDLLREPSYTFTLAVIDSAGHEDTVTVVVSLIGYDQQTELIFDAPFDYIRRNEKNLIRLLSSATALTAVIDRCRQNSNSTVVLAHFLDQNGKFVDVNQAIHTLMKSSSSARSELKNAYGLREASASVLPRPRTVEVLIIAAAFLLVLVLFVLLLIWCRQRNEYARKLRQISAQAKHLASPSGHSTPPKKSAYFPGEPILVPPGMGVPVGDVYPPLNPLNNNNFSRHPTISQRSFADPRASMLINSIGVTDVRTLGTASSLMRCASHPQQQHPQQHPHHQAGIRATHPINLPPPPPLQSTEL</sequence>
<evidence type="ECO:0000256" key="2">
    <source>
        <dbReference type="ARBA" id="ARBA00022536"/>
    </source>
</evidence>
<protein>
    <recommendedName>
        <fullName evidence="16">Cadherin domain-containing protein</fullName>
    </recommendedName>
</protein>
<evidence type="ECO:0000256" key="14">
    <source>
        <dbReference type="SAM" id="Phobius"/>
    </source>
</evidence>
<feature type="domain" description="Cadherin" evidence="16">
    <location>
        <begin position="1265"/>
        <end position="1376"/>
    </location>
</feature>
<feature type="domain" description="Cadherin" evidence="16">
    <location>
        <begin position="952"/>
        <end position="1058"/>
    </location>
</feature>
<organism evidence="17 18">
    <name type="scientific">Mesorhabditis belari</name>
    <dbReference type="NCBI Taxonomy" id="2138241"/>
    <lineage>
        <taxon>Eukaryota</taxon>
        <taxon>Metazoa</taxon>
        <taxon>Ecdysozoa</taxon>
        <taxon>Nematoda</taxon>
        <taxon>Chromadorea</taxon>
        <taxon>Rhabditida</taxon>
        <taxon>Rhabditina</taxon>
        <taxon>Rhabditomorpha</taxon>
        <taxon>Rhabditoidea</taxon>
        <taxon>Rhabditidae</taxon>
        <taxon>Mesorhabditinae</taxon>
        <taxon>Mesorhabditis</taxon>
    </lineage>
</organism>
<dbReference type="PROSITE" id="PS00232">
    <property type="entry name" value="CADHERIN_1"/>
    <property type="match status" value="7"/>
</dbReference>
<keyword evidence="17" id="KW-1185">Reference proteome</keyword>
<evidence type="ECO:0000256" key="13">
    <source>
        <dbReference type="SAM" id="MobiDB-lite"/>
    </source>
</evidence>
<keyword evidence="5" id="KW-0677">Repeat</keyword>
<evidence type="ECO:0000256" key="7">
    <source>
        <dbReference type="ARBA" id="ARBA00022889"/>
    </source>
</evidence>
<evidence type="ECO:0000256" key="8">
    <source>
        <dbReference type="ARBA" id="ARBA00022989"/>
    </source>
</evidence>
<feature type="domain" description="Cadherin" evidence="16">
    <location>
        <begin position="651"/>
        <end position="740"/>
    </location>
</feature>
<dbReference type="CDD" id="cd11304">
    <property type="entry name" value="Cadherin_repeat"/>
    <property type="match status" value="13"/>
</dbReference>
<feature type="domain" description="Cadherin" evidence="16">
    <location>
        <begin position="850"/>
        <end position="950"/>
    </location>
</feature>
<dbReference type="GO" id="GO:0007156">
    <property type="term" value="P:homophilic cell adhesion via plasma membrane adhesion molecules"/>
    <property type="evidence" value="ECO:0007669"/>
    <property type="project" value="InterPro"/>
</dbReference>
<keyword evidence="9 14" id="KW-0472">Membrane</keyword>
<keyword evidence="10" id="KW-1015">Disulfide bond</keyword>
<evidence type="ECO:0000256" key="4">
    <source>
        <dbReference type="ARBA" id="ARBA00022729"/>
    </source>
</evidence>
<feature type="compositionally biased region" description="Pro residues" evidence="13">
    <location>
        <begin position="1733"/>
        <end position="1745"/>
    </location>
</feature>
<feature type="domain" description="Cadherin" evidence="16">
    <location>
        <begin position="31"/>
        <end position="122"/>
    </location>
</feature>
<feature type="domain" description="Cadherin" evidence="16">
    <location>
        <begin position="1378"/>
        <end position="1491"/>
    </location>
</feature>
<evidence type="ECO:0000256" key="10">
    <source>
        <dbReference type="ARBA" id="ARBA00023157"/>
    </source>
</evidence>
<dbReference type="PROSITE" id="PS50268">
    <property type="entry name" value="CADHERIN_2"/>
    <property type="match status" value="13"/>
</dbReference>
<dbReference type="Proteomes" id="UP000887575">
    <property type="component" value="Unassembled WGS sequence"/>
</dbReference>
<keyword evidence="3 14" id="KW-0812">Transmembrane</keyword>
<keyword evidence="8 14" id="KW-1133">Transmembrane helix</keyword>
<evidence type="ECO:0000256" key="3">
    <source>
        <dbReference type="ARBA" id="ARBA00022692"/>
    </source>
</evidence>
<dbReference type="SUPFAM" id="SSF49313">
    <property type="entry name" value="Cadherin-like"/>
    <property type="match status" value="12"/>
</dbReference>
<dbReference type="WBParaSite" id="MBELARI_LOCUS2299">
    <property type="protein sequence ID" value="MBELARI_LOCUS2299"/>
    <property type="gene ID" value="MBELARI_LOCUS2299"/>
</dbReference>
<evidence type="ECO:0000256" key="6">
    <source>
        <dbReference type="ARBA" id="ARBA00022837"/>
    </source>
</evidence>
<keyword evidence="6 12" id="KW-0106">Calcium</keyword>
<feature type="domain" description="Cadherin" evidence="16">
    <location>
        <begin position="1178"/>
        <end position="1264"/>
    </location>
</feature>
<name>A0AAF3F659_9BILA</name>
<evidence type="ECO:0000256" key="11">
    <source>
        <dbReference type="ARBA" id="ARBA00023180"/>
    </source>
</evidence>
<feature type="domain" description="Cadherin" evidence="16">
    <location>
        <begin position="550"/>
        <end position="650"/>
    </location>
</feature>
<keyword evidence="4 15" id="KW-0732">Signal</keyword>
<evidence type="ECO:0000256" key="15">
    <source>
        <dbReference type="SAM" id="SignalP"/>
    </source>
</evidence>
<feature type="region of interest" description="Disordered" evidence="13">
    <location>
        <begin position="1708"/>
        <end position="1745"/>
    </location>
</feature>
<feature type="domain" description="Cadherin" evidence="16">
    <location>
        <begin position="235"/>
        <end position="449"/>
    </location>
</feature>
<feature type="domain" description="Cadherin" evidence="16">
    <location>
        <begin position="450"/>
        <end position="549"/>
    </location>
</feature>
<feature type="transmembrane region" description="Helical" evidence="14">
    <location>
        <begin position="1580"/>
        <end position="1601"/>
    </location>
</feature>
<keyword evidence="11" id="KW-0325">Glycoprotein</keyword>
<dbReference type="FunFam" id="2.60.40.60:FF:000024">
    <property type="entry name" value="FAT atypical cadherin 3"/>
    <property type="match status" value="1"/>
</dbReference>
<dbReference type="GO" id="GO:0005886">
    <property type="term" value="C:plasma membrane"/>
    <property type="evidence" value="ECO:0007669"/>
    <property type="project" value="InterPro"/>
</dbReference>
<evidence type="ECO:0000313" key="18">
    <source>
        <dbReference type="WBParaSite" id="MBELARI_LOCUS2299"/>
    </source>
</evidence>
<dbReference type="InterPro" id="IPR015919">
    <property type="entry name" value="Cadherin-like_sf"/>
</dbReference>
<evidence type="ECO:0000313" key="17">
    <source>
        <dbReference type="Proteomes" id="UP000887575"/>
    </source>
</evidence>
<dbReference type="PANTHER" id="PTHR24028:SF263">
    <property type="entry name" value="CADHERIN-RELATED FAMILY MEMBER 1"/>
    <property type="match status" value="1"/>
</dbReference>
<reference evidence="18" key="1">
    <citation type="submission" date="2024-02" db="UniProtKB">
        <authorList>
            <consortium name="WormBaseParasite"/>
        </authorList>
    </citation>
    <scope>IDENTIFICATION</scope>
</reference>
<keyword evidence="2" id="KW-0245">EGF-like domain</keyword>
<dbReference type="Pfam" id="PF00028">
    <property type="entry name" value="Cadherin"/>
    <property type="match status" value="4"/>
</dbReference>
<dbReference type="SMART" id="SM00112">
    <property type="entry name" value="CA"/>
    <property type="match status" value="12"/>
</dbReference>
<evidence type="ECO:0000256" key="9">
    <source>
        <dbReference type="ARBA" id="ARBA00023136"/>
    </source>
</evidence>
<evidence type="ECO:0000256" key="12">
    <source>
        <dbReference type="PROSITE-ProRule" id="PRU00043"/>
    </source>
</evidence>
<evidence type="ECO:0000256" key="1">
    <source>
        <dbReference type="ARBA" id="ARBA00004167"/>
    </source>
</evidence>
<feature type="domain" description="Cadherin" evidence="16">
    <location>
        <begin position="1060"/>
        <end position="1160"/>
    </location>
</feature>
<dbReference type="PANTHER" id="PTHR24028">
    <property type="entry name" value="CADHERIN-87A"/>
    <property type="match status" value="1"/>
</dbReference>
<dbReference type="InterPro" id="IPR050174">
    <property type="entry name" value="Protocadherin/Cadherin-CA"/>
</dbReference>
<proteinExistence type="predicted"/>
<dbReference type="PRINTS" id="PR00205">
    <property type="entry name" value="CADHERIN"/>
</dbReference>